<dbReference type="InterPro" id="IPR000600">
    <property type="entry name" value="ROK"/>
</dbReference>
<evidence type="ECO:0000313" key="4">
    <source>
        <dbReference type="Proteomes" id="UP001519363"/>
    </source>
</evidence>
<proteinExistence type="inferred from homology"/>
<dbReference type="Pfam" id="PF12802">
    <property type="entry name" value="MarR_2"/>
    <property type="match status" value="1"/>
</dbReference>
<evidence type="ECO:0000259" key="2">
    <source>
        <dbReference type="Pfam" id="PF12802"/>
    </source>
</evidence>
<keyword evidence="3" id="KW-0418">Kinase</keyword>
<evidence type="ECO:0000256" key="1">
    <source>
        <dbReference type="ARBA" id="ARBA00006479"/>
    </source>
</evidence>
<sequence length="395" mass="40033">MSTSPFAETAATRLLSLVHRHGPLSRAEIGRRLDLARSATGAAITELAELGLVRTTAPDGPRRLGRPSPEVSVCEQPRVLAAQVRPRSLTVAAVGLGRAVAERADVPLPDPSPTAVADALAELARPVLRRHPGLSGLAVALPAVLDAPAGRVHAAFHLGWHDVDITELLAARLPGLALFPCNDGHLAALAESRHGAAQEARVGLVLSGDEYGIGGGLVQLGVTFDGSAGHALEAGHLPLPGEAPLPCPCGATGCFETQADARALLRRAGRPLAPGQDPRAALAEVLAAAEAGEPVALAAVHETADRLGAGLAVLVSLLNPDLIVLTGHLVGLYGAAGARERVLAGMGASHVARIHPVPVVTAGLAEPVLLGAAELALGPLLAAPRALRTPASTPS</sequence>
<dbReference type="Proteomes" id="UP001519363">
    <property type="component" value="Unassembled WGS sequence"/>
</dbReference>
<dbReference type="InterPro" id="IPR036390">
    <property type="entry name" value="WH_DNA-bd_sf"/>
</dbReference>
<gene>
    <name evidence="3" type="ORF">JOF53_005780</name>
</gene>
<evidence type="ECO:0000313" key="3">
    <source>
        <dbReference type="EMBL" id="MBP2476908.1"/>
    </source>
</evidence>
<keyword evidence="3" id="KW-0808">Transferase</keyword>
<protein>
    <submittedName>
        <fullName evidence="3">NBD/HSP70 family sugar kinase</fullName>
    </submittedName>
</protein>
<dbReference type="SUPFAM" id="SSF53067">
    <property type="entry name" value="Actin-like ATPase domain"/>
    <property type="match status" value="1"/>
</dbReference>
<dbReference type="Pfam" id="PF00480">
    <property type="entry name" value="ROK"/>
    <property type="match status" value="1"/>
</dbReference>
<dbReference type="InterPro" id="IPR000835">
    <property type="entry name" value="HTH_MarR-typ"/>
</dbReference>
<dbReference type="Gene3D" id="1.10.10.10">
    <property type="entry name" value="Winged helix-like DNA-binding domain superfamily/Winged helix DNA-binding domain"/>
    <property type="match status" value="1"/>
</dbReference>
<dbReference type="SUPFAM" id="SSF46785">
    <property type="entry name" value="Winged helix' DNA-binding domain"/>
    <property type="match status" value="1"/>
</dbReference>
<feature type="domain" description="HTH marR-type" evidence="2">
    <location>
        <begin position="10"/>
        <end position="63"/>
    </location>
</feature>
<name>A0ABS5AK16_9PSEU</name>
<dbReference type="InterPro" id="IPR036388">
    <property type="entry name" value="WH-like_DNA-bd_sf"/>
</dbReference>
<accession>A0ABS5AK16</accession>
<dbReference type="PANTHER" id="PTHR18964">
    <property type="entry name" value="ROK (REPRESSOR, ORF, KINASE) FAMILY"/>
    <property type="match status" value="1"/>
</dbReference>
<keyword evidence="4" id="KW-1185">Reference proteome</keyword>
<reference evidence="3 4" key="1">
    <citation type="submission" date="2021-03" db="EMBL/GenBank/DDBJ databases">
        <title>Sequencing the genomes of 1000 actinobacteria strains.</title>
        <authorList>
            <person name="Klenk H.-P."/>
        </authorList>
    </citation>
    <scope>NUCLEOTIDE SEQUENCE [LARGE SCALE GENOMIC DNA]</scope>
    <source>
        <strain evidence="3 4">DSM 44580</strain>
    </source>
</reference>
<dbReference type="InterPro" id="IPR043129">
    <property type="entry name" value="ATPase_NBD"/>
</dbReference>
<dbReference type="RefSeq" id="WP_086785173.1">
    <property type="nucleotide sequence ID" value="NZ_JAGIOO010000001.1"/>
</dbReference>
<dbReference type="GO" id="GO:0016301">
    <property type="term" value="F:kinase activity"/>
    <property type="evidence" value="ECO:0007669"/>
    <property type="project" value="UniProtKB-KW"/>
</dbReference>
<organism evidence="3 4">
    <name type="scientific">Crossiella equi</name>
    <dbReference type="NCBI Taxonomy" id="130796"/>
    <lineage>
        <taxon>Bacteria</taxon>
        <taxon>Bacillati</taxon>
        <taxon>Actinomycetota</taxon>
        <taxon>Actinomycetes</taxon>
        <taxon>Pseudonocardiales</taxon>
        <taxon>Pseudonocardiaceae</taxon>
        <taxon>Crossiella</taxon>
    </lineage>
</organism>
<comment type="caution">
    <text evidence="3">The sequence shown here is derived from an EMBL/GenBank/DDBJ whole genome shotgun (WGS) entry which is preliminary data.</text>
</comment>
<dbReference type="Gene3D" id="3.30.420.40">
    <property type="match status" value="2"/>
</dbReference>
<dbReference type="PANTHER" id="PTHR18964:SF149">
    <property type="entry name" value="BIFUNCTIONAL UDP-N-ACETYLGLUCOSAMINE 2-EPIMERASE_N-ACETYLMANNOSAMINE KINASE"/>
    <property type="match status" value="1"/>
</dbReference>
<comment type="similarity">
    <text evidence="1">Belongs to the ROK (NagC/XylR) family.</text>
</comment>
<dbReference type="EMBL" id="JAGIOO010000001">
    <property type="protein sequence ID" value="MBP2476908.1"/>
    <property type="molecule type" value="Genomic_DNA"/>
</dbReference>